<name>A0A6B2E838_9DIPT</name>
<dbReference type="InterPro" id="IPR055445">
    <property type="entry name" value="ARM_ARMC5"/>
</dbReference>
<feature type="compositionally biased region" description="Low complexity" evidence="1">
    <location>
        <begin position="482"/>
        <end position="499"/>
    </location>
</feature>
<feature type="region of interest" description="Disordered" evidence="1">
    <location>
        <begin position="511"/>
        <end position="555"/>
    </location>
</feature>
<dbReference type="InterPro" id="IPR011333">
    <property type="entry name" value="SKP1/BTB/POZ_sf"/>
</dbReference>
<organism evidence="3">
    <name type="scientific">Phlebotomus kandelakii</name>
    <dbReference type="NCBI Taxonomy" id="1109342"/>
    <lineage>
        <taxon>Eukaryota</taxon>
        <taxon>Metazoa</taxon>
        <taxon>Ecdysozoa</taxon>
        <taxon>Arthropoda</taxon>
        <taxon>Hexapoda</taxon>
        <taxon>Insecta</taxon>
        <taxon>Pterygota</taxon>
        <taxon>Neoptera</taxon>
        <taxon>Endopterygota</taxon>
        <taxon>Diptera</taxon>
        <taxon>Nematocera</taxon>
        <taxon>Psychodoidea</taxon>
        <taxon>Psychodidae</taxon>
        <taxon>Phlebotomus</taxon>
        <taxon>Larroussius</taxon>
    </lineage>
</organism>
<feature type="region of interest" description="Disordered" evidence="1">
    <location>
        <begin position="475"/>
        <end position="499"/>
    </location>
</feature>
<dbReference type="InterPro" id="IPR011989">
    <property type="entry name" value="ARM-like"/>
</dbReference>
<reference evidence="3" key="1">
    <citation type="submission" date="2019-10" db="EMBL/GenBank/DDBJ databases">
        <title>Short sand fly seasons in Tbilisi, Georgia, hinder development of host immunity to saliva of the visceral leishmaniasis vector Phlebotomus kandelakii.</title>
        <authorList>
            <person name="Oliveira F."/>
            <person name="Giorgobiani E."/>
            <person name="Guimaraes-Costa A.B."/>
            <person name="Abdeladhim M."/>
            <person name="Oristian J."/>
            <person name="Tskhvaradze L."/>
            <person name="Tsertsvadze N."/>
            <person name="Zakalashvili M."/>
            <person name="Valenzuela J.G."/>
            <person name="Kamhawi S."/>
        </authorList>
    </citation>
    <scope>NUCLEOTIDE SEQUENCE</scope>
    <source>
        <strain evidence="3">Wild-capture in Tbilisi</strain>
        <tissue evidence="3">Salivary glands</tissue>
    </source>
</reference>
<dbReference type="GO" id="GO:0005829">
    <property type="term" value="C:cytosol"/>
    <property type="evidence" value="ECO:0007669"/>
    <property type="project" value="TreeGrafter"/>
</dbReference>
<proteinExistence type="predicted"/>
<dbReference type="SUPFAM" id="SSF54695">
    <property type="entry name" value="POZ domain"/>
    <property type="match status" value="1"/>
</dbReference>
<feature type="domain" description="BTB" evidence="2">
    <location>
        <begin position="819"/>
        <end position="887"/>
    </location>
</feature>
<accession>A0A6B2E838</accession>
<dbReference type="SUPFAM" id="SSF48371">
    <property type="entry name" value="ARM repeat"/>
    <property type="match status" value="1"/>
</dbReference>
<protein>
    <recommendedName>
        <fullName evidence="2">BTB domain-containing protein</fullName>
    </recommendedName>
</protein>
<dbReference type="PANTHER" id="PTHR23312">
    <property type="entry name" value="ARMC5 ARMADILLO REPEAT-CONTAINING -RELATED"/>
    <property type="match status" value="1"/>
</dbReference>
<evidence type="ECO:0000313" key="3">
    <source>
        <dbReference type="EMBL" id="NBJ58702.1"/>
    </source>
</evidence>
<dbReference type="Gene3D" id="3.30.710.10">
    <property type="entry name" value="Potassium Channel Kv1.1, Chain A"/>
    <property type="match status" value="1"/>
</dbReference>
<dbReference type="AlphaFoldDB" id="A0A6B2E838"/>
<dbReference type="InterPro" id="IPR000225">
    <property type="entry name" value="Armadillo"/>
</dbReference>
<sequence>MDSDKIKEYIGELSSDGDKKAIYRNLIKIRADVVKTREGIEIFHEHGGLKPLVELIKKPNEKIIDVSLSILGNCCTVEKCAKKAGELGVVAPLILLLRTITNDSIQCRTCRILGNIAADDDIAKQIYDRGVSSILMTIIDETKPIPTLVMAVRLVTKMWKIISFQIEARRNGIIRRMMMIVIKYSRNETNVGASTSAEATEEDMLTKMHPNREFRESTRKSFKSMIKRMENARSDIFDYAMLGKEQPESAPKDDFVAPMEADKCDLISGILRCLQIVVKNNGSLISDYIHADGSGYKCLVALGRSGGQFRGPVLSILSSLVFTYSTREDIGCANAVSMASELLQRNNPNDAENCLSALEIRCCVNLICLLAEDSCNRAKIRHGGALKQLLQRFRETECRQERDMIMYGFTFFCYDQMSICLLVREGLIGALIKRLTEELADAVVDHVPIEKGPEIKVTKRKKFAESDIAHLMKRLRSKSPKPSHFSEPGSPGSSSGFGSLYANHGSPSSFCSISPKSNSPRSTDLDSDDESVNYSPVCSDNEEEIKQPVVRTEERRDVEHEGLSHLCDDDSQNSFQAGTLTNILDENSQEAALLDAVVTKELQSEGTEKSTIKRILLLLRDMPLRLPHAPELAKLESLSVLLKTCRFISNPHAYCNKILYFIVQDTKNFVPLLQHDFIIDIYRLRHTGYDHVDCQSCAEMKTISTSILGGLSAIAESGYGRGELAHYLLTGEREMRKHVAILTIFIIRDRKFLYTFLVDHSALYTVMEIILTDDKALGEKACLGITALAENLNICDGQVDDKTENRSYDEDNYATGDDGVISFVVKDNERVDFSENILKECSDVFKSMLTSQFKESINKEIHIADVSVAGIKYFLNLLVLSRSDSLECVPLAFEMAPALEAYELSMRYMLSEIEAALLGVIRKVISEKSVLNVFEWAMNNNNRQLLEISVYYYLSSDICGKKKLSMFREADLSEYGNQWNQLMLDTIVDKCVASMEVA</sequence>
<evidence type="ECO:0000259" key="2">
    <source>
        <dbReference type="PROSITE" id="PS50097"/>
    </source>
</evidence>
<dbReference type="PANTHER" id="PTHR23312:SF8">
    <property type="entry name" value="ARMADILLO REPEAT-CONTAINING PROTEIN 5"/>
    <property type="match status" value="1"/>
</dbReference>
<dbReference type="InterPro" id="IPR000210">
    <property type="entry name" value="BTB/POZ_dom"/>
</dbReference>
<dbReference type="EMBL" id="GIFK01000999">
    <property type="protein sequence ID" value="NBJ58702.1"/>
    <property type="molecule type" value="Transcribed_RNA"/>
</dbReference>
<dbReference type="GO" id="GO:0009653">
    <property type="term" value="P:anatomical structure morphogenesis"/>
    <property type="evidence" value="ECO:0007669"/>
    <property type="project" value="TreeGrafter"/>
</dbReference>
<dbReference type="SMART" id="SM00185">
    <property type="entry name" value="ARM"/>
    <property type="match status" value="2"/>
</dbReference>
<dbReference type="Gene3D" id="1.25.10.10">
    <property type="entry name" value="Leucine-rich Repeat Variant"/>
    <property type="match status" value="1"/>
</dbReference>
<dbReference type="InterPro" id="IPR016024">
    <property type="entry name" value="ARM-type_fold"/>
</dbReference>
<feature type="compositionally biased region" description="Low complexity" evidence="1">
    <location>
        <begin position="511"/>
        <end position="520"/>
    </location>
</feature>
<dbReference type="Pfam" id="PF24768">
    <property type="entry name" value="ARM_ARMC5"/>
    <property type="match status" value="1"/>
</dbReference>
<dbReference type="Pfam" id="PF00651">
    <property type="entry name" value="BTB"/>
    <property type="match status" value="1"/>
</dbReference>
<dbReference type="PROSITE" id="PS50097">
    <property type="entry name" value="BTB"/>
    <property type="match status" value="1"/>
</dbReference>
<evidence type="ECO:0000256" key="1">
    <source>
        <dbReference type="SAM" id="MobiDB-lite"/>
    </source>
</evidence>